<keyword evidence="9" id="KW-1185">Reference proteome</keyword>
<dbReference type="InterPro" id="IPR058624">
    <property type="entry name" value="MdtA-like_HH"/>
</dbReference>
<dbReference type="GO" id="GO:0005886">
    <property type="term" value="C:plasma membrane"/>
    <property type="evidence" value="ECO:0007669"/>
    <property type="project" value="TreeGrafter"/>
</dbReference>
<feature type="domain" description="Multidrug resistance protein MdtA-like barrel-sandwich hybrid" evidence="5">
    <location>
        <begin position="62"/>
        <end position="204"/>
    </location>
</feature>
<gene>
    <name evidence="8" type="ORF">DES37_10153</name>
</gene>
<reference evidence="8 9" key="1">
    <citation type="submission" date="2018-05" db="EMBL/GenBank/DDBJ databases">
        <title>Genomic Encyclopedia of Type Strains, Phase IV (KMG-IV): sequencing the most valuable type-strain genomes for metagenomic binning, comparative biology and taxonomic classification.</title>
        <authorList>
            <person name="Goeker M."/>
        </authorList>
    </citation>
    <scope>NUCLEOTIDE SEQUENCE [LARGE SCALE GENOMIC DNA]</scope>
    <source>
        <strain evidence="8 9">DSM 19579</strain>
    </source>
</reference>
<dbReference type="GO" id="GO:0030313">
    <property type="term" value="C:cell envelope"/>
    <property type="evidence" value="ECO:0007669"/>
    <property type="project" value="UniProtKB-SubCell"/>
</dbReference>
<comment type="similarity">
    <text evidence="2">Belongs to the membrane fusion protein (MFP) (TC 8.A.1) family.</text>
</comment>
<dbReference type="Proteomes" id="UP000246744">
    <property type="component" value="Unassembled WGS sequence"/>
</dbReference>
<dbReference type="Pfam" id="PF25917">
    <property type="entry name" value="BSH_RND"/>
    <property type="match status" value="1"/>
</dbReference>
<feature type="signal peptide" evidence="3">
    <location>
        <begin position="1"/>
        <end position="23"/>
    </location>
</feature>
<evidence type="ECO:0000256" key="2">
    <source>
        <dbReference type="ARBA" id="ARBA00009477"/>
    </source>
</evidence>
<evidence type="ECO:0000259" key="6">
    <source>
        <dbReference type="Pfam" id="PF25944"/>
    </source>
</evidence>
<dbReference type="EMBL" id="QGTS01000001">
    <property type="protein sequence ID" value="PWW12490.1"/>
    <property type="molecule type" value="Genomic_DNA"/>
</dbReference>
<dbReference type="Pfam" id="PF25989">
    <property type="entry name" value="YknX_C"/>
    <property type="match status" value="1"/>
</dbReference>
<dbReference type="GO" id="GO:0046677">
    <property type="term" value="P:response to antibiotic"/>
    <property type="evidence" value="ECO:0007669"/>
    <property type="project" value="TreeGrafter"/>
</dbReference>
<comment type="caution">
    <text evidence="8">The sequence shown here is derived from an EMBL/GenBank/DDBJ whole genome shotgun (WGS) entry which is preliminary data.</text>
</comment>
<proteinExistence type="inferred from homology"/>
<dbReference type="Gene3D" id="2.40.30.170">
    <property type="match status" value="1"/>
</dbReference>
<comment type="subcellular location">
    <subcellularLocation>
        <location evidence="1">Cell inner membrane</location>
        <topology evidence="1">Lipid-anchor</topology>
    </subcellularLocation>
</comment>
<protein>
    <submittedName>
        <fullName evidence="8">Multidrug efflux system membrane fusion protein</fullName>
    </submittedName>
</protein>
<accession>A0A317QBX7</accession>
<keyword evidence="3" id="KW-0732">Signal</keyword>
<dbReference type="GO" id="GO:0022857">
    <property type="term" value="F:transmembrane transporter activity"/>
    <property type="evidence" value="ECO:0007669"/>
    <property type="project" value="InterPro"/>
</dbReference>
<dbReference type="Pfam" id="PF25944">
    <property type="entry name" value="Beta-barrel_RND"/>
    <property type="match status" value="1"/>
</dbReference>
<dbReference type="InterPro" id="IPR058626">
    <property type="entry name" value="MdtA-like_b-barrel"/>
</dbReference>
<dbReference type="InterPro" id="IPR006143">
    <property type="entry name" value="RND_pump_MFP"/>
</dbReference>
<evidence type="ECO:0000259" key="7">
    <source>
        <dbReference type="Pfam" id="PF25989"/>
    </source>
</evidence>
<organism evidence="8 9">
    <name type="scientific">Mangrovibacter plantisponsor</name>
    <dbReference type="NCBI Taxonomy" id="451513"/>
    <lineage>
        <taxon>Bacteria</taxon>
        <taxon>Pseudomonadati</taxon>
        <taxon>Pseudomonadota</taxon>
        <taxon>Gammaproteobacteria</taxon>
        <taxon>Enterobacterales</taxon>
        <taxon>Enterobacteriaceae</taxon>
        <taxon>Mangrovibacter</taxon>
    </lineage>
</organism>
<dbReference type="PANTHER" id="PTHR30158">
    <property type="entry name" value="ACRA/E-RELATED COMPONENT OF DRUG EFFLUX TRANSPORTER"/>
    <property type="match status" value="1"/>
</dbReference>
<name>A0A317QBX7_9ENTR</name>
<dbReference type="RefSeq" id="WP_110024439.1">
    <property type="nucleotide sequence ID" value="NZ_QGTS01000001.1"/>
</dbReference>
<feature type="domain" description="Multidrug resistance protein MdtA-like alpha-helical hairpin" evidence="4">
    <location>
        <begin position="104"/>
        <end position="171"/>
    </location>
</feature>
<dbReference type="PROSITE" id="PS51257">
    <property type="entry name" value="PROKAR_LIPOPROTEIN"/>
    <property type="match status" value="1"/>
</dbReference>
<feature type="domain" description="YknX-like C-terminal permuted SH3-like" evidence="7">
    <location>
        <begin position="301"/>
        <end position="368"/>
    </location>
</feature>
<evidence type="ECO:0000313" key="8">
    <source>
        <dbReference type="EMBL" id="PWW12490.1"/>
    </source>
</evidence>
<dbReference type="SUPFAM" id="SSF111369">
    <property type="entry name" value="HlyD-like secretion proteins"/>
    <property type="match status" value="1"/>
</dbReference>
<sequence length="378" mass="40878">MNIRKLAISTTLCLFFITGCDSAEMAETPSTPAKTKVVIKTLGTEDIYSVRDFPARITAVKTAQIRPQVGGIIQKRLFRQGSEIREGQALFQIDAAPFEADVEMANAAVAKAKATYQQMSSRAYRFSKLQKNAAISQQDLDDAKAASAQAAAELAEATASLNRKKLDLNYATVKAPISGRVDQEFVTEGALVSPGDTQAMAVIQQLDRVYVDARVPSQALRSLYQFNDAAPAGQSGVTAVVLDDEGRPYDTPARLLFSGMSVNDETGDVVLRAEVENPQRTLLPGMFVKLQITRLIEKEGMAIPEQAINRAEDKTTVWIVGQDNKAKRVEIQTGEQTAKGITVTAGLKAGDKIVIEGQDKLQEGAEVTARPDETQLAS</sequence>
<dbReference type="OrthoDB" id="9800613at2"/>
<dbReference type="AlphaFoldDB" id="A0A317QBX7"/>
<evidence type="ECO:0000259" key="4">
    <source>
        <dbReference type="Pfam" id="PF25876"/>
    </source>
</evidence>
<dbReference type="InterPro" id="IPR058625">
    <property type="entry name" value="MdtA-like_BSH"/>
</dbReference>
<dbReference type="InterPro" id="IPR058637">
    <property type="entry name" value="YknX-like_C"/>
</dbReference>
<dbReference type="Pfam" id="PF25876">
    <property type="entry name" value="HH_MFP_RND"/>
    <property type="match status" value="1"/>
</dbReference>
<dbReference type="Gene3D" id="2.40.50.100">
    <property type="match status" value="1"/>
</dbReference>
<feature type="chain" id="PRO_5016401151" evidence="3">
    <location>
        <begin position="24"/>
        <end position="378"/>
    </location>
</feature>
<dbReference type="PANTHER" id="PTHR30158:SF3">
    <property type="entry name" value="MULTIDRUG EFFLUX PUMP SUBUNIT ACRA-RELATED"/>
    <property type="match status" value="1"/>
</dbReference>
<evidence type="ECO:0000256" key="1">
    <source>
        <dbReference type="ARBA" id="ARBA00004519"/>
    </source>
</evidence>
<evidence type="ECO:0000313" key="9">
    <source>
        <dbReference type="Proteomes" id="UP000246744"/>
    </source>
</evidence>
<feature type="domain" description="Multidrug resistance protein MdtA-like beta-barrel" evidence="6">
    <location>
        <begin position="209"/>
        <end position="292"/>
    </location>
</feature>
<dbReference type="Gene3D" id="1.10.287.470">
    <property type="entry name" value="Helix hairpin bin"/>
    <property type="match status" value="1"/>
</dbReference>
<dbReference type="Gene3D" id="2.40.420.20">
    <property type="match status" value="1"/>
</dbReference>
<evidence type="ECO:0000259" key="5">
    <source>
        <dbReference type="Pfam" id="PF25917"/>
    </source>
</evidence>
<dbReference type="NCBIfam" id="TIGR01730">
    <property type="entry name" value="RND_mfp"/>
    <property type="match status" value="1"/>
</dbReference>
<evidence type="ECO:0000256" key="3">
    <source>
        <dbReference type="SAM" id="SignalP"/>
    </source>
</evidence>